<accession>A0A444RQL1</accession>
<reference evidence="1 2" key="1">
    <citation type="submission" date="2018-12" db="EMBL/GenBank/DDBJ databases">
        <title>Genome of Verticillium dahliae isolate Getta Getta.</title>
        <authorList>
            <person name="Gardiner D.M."/>
        </authorList>
    </citation>
    <scope>NUCLEOTIDE SEQUENCE [LARGE SCALE GENOMIC DNA]</scope>
    <source>
        <strain evidence="1 2">Getta Getta</strain>
    </source>
</reference>
<dbReference type="AlphaFoldDB" id="A0A444RQL1"/>
<name>A0A444RQL1_VERDA</name>
<comment type="caution">
    <text evidence="1">The sequence shown here is derived from an EMBL/GenBank/DDBJ whole genome shotgun (WGS) entry which is preliminary data.</text>
</comment>
<dbReference type="Proteomes" id="UP000288725">
    <property type="component" value="Chromosome 6"/>
</dbReference>
<dbReference type="EMBL" id="RSDZ01000105">
    <property type="protein sequence ID" value="RXG43417.1"/>
    <property type="molecule type" value="Genomic_DNA"/>
</dbReference>
<sequence>MQPLSSVRARGLLGSNSIRGAGKLNIAETLSLLLSVSVGLWPSACRPIGRSDRSHVHSPTLEGWAQPTDAITTLSPYSDTMPPLAALQSWKWVNGH</sequence>
<evidence type="ECO:0000313" key="2">
    <source>
        <dbReference type="Proteomes" id="UP000288725"/>
    </source>
</evidence>
<gene>
    <name evidence="1" type="ORF">VDGE_30395</name>
</gene>
<proteinExistence type="predicted"/>
<protein>
    <submittedName>
        <fullName evidence="1">Uncharacterized protein</fullName>
    </submittedName>
</protein>
<evidence type="ECO:0000313" key="1">
    <source>
        <dbReference type="EMBL" id="RXG43417.1"/>
    </source>
</evidence>
<organism evidence="1 2">
    <name type="scientific">Verticillium dahliae</name>
    <name type="common">Verticillium wilt</name>
    <dbReference type="NCBI Taxonomy" id="27337"/>
    <lineage>
        <taxon>Eukaryota</taxon>
        <taxon>Fungi</taxon>
        <taxon>Dikarya</taxon>
        <taxon>Ascomycota</taxon>
        <taxon>Pezizomycotina</taxon>
        <taxon>Sordariomycetes</taxon>
        <taxon>Hypocreomycetidae</taxon>
        <taxon>Glomerellales</taxon>
        <taxon>Plectosphaerellaceae</taxon>
        <taxon>Verticillium</taxon>
    </lineage>
</organism>